<dbReference type="AlphaFoldDB" id="A0AAQ3NYC3"/>
<reference evidence="1 2" key="1">
    <citation type="journal article" date="2023" name="Life. Sci Alliance">
        <title>Evolutionary insights into 3D genome organization and epigenetic landscape of Vigna mungo.</title>
        <authorList>
            <person name="Junaid A."/>
            <person name="Singh B."/>
            <person name="Bhatia S."/>
        </authorList>
    </citation>
    <scope>NUCLEOTIDE SEQUENCE [LARGE SCALE GENOMIC DNA]</scope>
    <source>
        <strain evidence="1">Urdbean</strain>
    </source>
</reference>
<gene>
    <name evidence="1" type="ORF">V8G54_010343</name>
</gene>
<name>A0AAQ3NYC3_VIGMU</name>
<dbReference type="Proteomes" id="UP001374535">
    <property type="component" value="Chromosome 3"/>
</dbReference>
<dbReference type="EMBL" id="CP144698">
    <property type="protein sequence ID" value="WVZ17361.1"/>
    <property type="molecule type" value="Genomic_DNA"/>
</dbReference>
<dbReference type="PANTHER" id="PTHR35117">
    <property type="entry name" value="MYOSIN-M HEAVY PROTEIN"/>
    <property type="match status" value="1"/>
</dbReference>
<protein>
    <submittedName>
        <fullName evidence="1">Uncharacterized protein</fullName>
    </submittedName>
</protein>
<sequence length="131" mass="14671">MLMQEKHNIQMLLQNLQNGLDSFHARSSSPLCKTQAIIQNSAVLLPMQNNRNLSATPMQNSNSNIPVVSTSTDFLMQNTMLVTPTITNNINLSSPMIQMFHQKRKDTPTIDGCKVAKKPRGRPRKIQVQGI</sequence>
<evidence type="ECO:0000313" key="2">
    <source>
        <dbReference type="Proteomes" id="UP001374535"/>
    </source>
</evidence>
<keyword evidence="2" id="KW-1185">Reference proteome</keyword>
<organism evidence="1 2">
    <name type="scientific">Vigna mungo</name>
    <name type="common">Black gram</name>
    <name type="synonym">Phaseolus mungo</name>
    <dbReference type="NCBI Taxonomy" id="3915"/>
    <lineage>
        <taxon>Eukaryota</taxon>
        <taxon>Viridiplantae</taxon>
        <taxon>Streptophyta</taxon>
        <taxon>Embryophyta</taxon>
        <taxon>Tracheophyta</taxon>
        <taxon>Spermatophyta</taxon>
        <taxon>Magnoliopsida</taxon>
        <taxon>eudicotyledons</taxon>
        <taxon>Gunneridae</taxon>
        <taxon>Pentapetalae</taxon>
        <taxon>rosids</taxon>
        <taxon>fabids</taxon>
        <taxon>Fabales</taxon>
        <taxon>Fabaceae</taxon>
        <taxon>Papilionoideae</taxon>
        <taxon>50 kb inversion clade</taxon>
        <taxon>NPAAA clade</taxon>
        <taxon>indigoferoid/millettioid clade</taxon>
        <taxon>Phaseoleae</taxon>
        <taxon>Vigna</taxon>
    </lineage>
</organism>
<proteinExistence type="predicted"/>
<evidence type="ECO:0000313" key="1">
    <source>
        <dbReference type="EMBL" id="WVZ17361.1"/>
    </source>
</evidence>
<dbReference type="PANTHER" id="PTHR35117:SF1">
    <property type="entry name" value="MYOSIN-M HEAVY PROTEIN"/>
    <property type="match status" value="1"/>
</dbReference>
<accession>A0AAQ3NYC3</accession>